<dbReference type="EMBL" id="CP165727">
    <property type="protein sequence ID" value="XDV68808.1"/>
    <property type="molecule type" value="Genomic_DNA"/>
</dbReference>
<reference evidence="2" key="1">
    <citation type="submission" date="2024-08" db="EMBL/GenBank/DDBJ databases">
        <authorList>
            <person name="Yu S.T."/>
        </authorList>
    </citation>
    <scope>NUCLEOTIDE SEQUENCE</scope>
    <source>
        <strain evidence="2">R33</strain>
    </source>
</reference>
<dbReference type="RefSeq" id="WP_369780242.1">
    <property type="nucleotide sequence ID" value="NZ_CP165727.1"/>
</dbReference>
<organism evidence="2">
    <name type="scientific">Streptomyces sp. R33</name>
    <dbReference type="NCBI Taxonomy" id="3238629"/>
    <lineage>
        <taxon>Bacteria</taxon>
        <taxon>Bacillati</taxon>
        <taxon>Actinomycetota</taxon>
        <taxon>Actinomycetes</taxon>
        <taxon>Kitasatosporales</taxon>
        <taxon>Streptomycetaceae</taxon>
        <taxon>Streptomyces</taxon>
    </lineage>
</organism>
<gene>
    <name evidence="2" type="ORF">AB5J51_10465</name>
</gene>
<proteinExistence type="predicted"/>
<sequence length="281" mass="29925">MAAVSLSAERTFFGLLTQADDKGRIRDQSAVIAGQLWSLRREHGPVEVEDDLTQLDAAGLICRYEGGDGRQYLHVVAFALHQKINRPSISRIPSCPHHDLGVPREPSPPVHGTVTEASRRGQAACSEAAMSRDSAGQRQFSESSQPVAGGLTEPDVSPQRPDLGPRNRDLGTTPLGGASAPAPQTVSAKDLITEYAAACEHRPPSTVLGQLGQEAKKLLDEGIDPAHVRAGLDRHRAKGLHPKTLPSLVHEVMNAEPAAPTVTHRPWTNPTDVAAAYGGSL</sequence>
<name>A0AB39YFR2_9ACTN</name>
<feature type="region of interest" description="Disordered" evidence="1">
    <location>
        <begin position="88"/>
        <end position="184"/>
    </location>
</feature>
<feature type="compositionally biased region" description="Polar residues" evidence="1">
    <location>
        <begin position="134"/>
        <end position="146"/>
    </location>
</feature>
<evidence type="ECO:0008006" key="3">
    <source>
        <dbReference type="Google" id="ProtNLM"/>
    </source>
</evidence>
<evidence type="ECO:0000256" key="1">
    <source>
        <dbReference type="SAM" id="MobiDB-lite"/>
    </source>
</evidence>
<accession>A0AB39YFR2</accession>
<evidence type="ECO:0000313" key="2">
    <source>
        <dbReference type="EMBL" id="XDV68808.1"/>
    </source>
</evidence>
<dbReference type="AlphaFoldDB" id="A0AB39YFR2"/>
<protein>
    <recommendedName>
        <fullName evidence="3">Phage or prophage related protein</fullName>
    </recommendedName>
</protein>